<dbReference type="InterPro" id="IPR003034">
    <property type="entry name" value="SAP_dom"/>
</dbReference>
<evidence type="ECO:0000256" key="1">
    <source>
        <dbReference type="ARBA" id="ARBA00004123"/>
    </source>
</evidence>
<comment type="subcellular location">
    <subcellularLocation>
        <location evidence="1">Nucleus</location>
    </subcellularLocation>
</comment>
<feature type="domain" description="SAP" evidence="7">
    <location>
        <begin position="6"/>
        <end position="40"/>
    </location>
</feature>
<evidence type="ECO:0000256" key="2">
    <source>
        <dbReference type="ARBA" id="ARBA00022884"/>
    </source>
</evidence>
<gene>
    <name evidence="8" type="ORF">EWB00_004642</name>
</gene>
<keyword evidence="3" id="KW-0539">Nucleus</keyword>
<protein>
    <submittedName>
        <fullName evidence="8">Scaffold attachment factor B1</fullName>
    </submittedName>
</protein>
<dbReference type="STRING" id="6182.A0A4Z2D4C2"/>
<feature type="compositionally biased region" description="Basic and acidic residues" evidence="5">
    <location>
        <begin position="47"/>
        <end position="63"/>
    </location>
</feature>
<accession>A0A4Z2D4C2</accession>
<proteinExistence type="predicted"/>
<dbReference type="Gene3D" id="1.10.720.30">
    <property type="entry name" value="SAP domain"/>
    <property type="match status" value="1"/>
</dbReference>
<dbReference type="PANTHER" id="PTHR15683:SF8">
    <property type="entry name" value="SCAFFOLD ATTACHMENT FACTOR B, ISOFORM B"/>
    <property type="match status" value="1"/>
</dbReference>
<dbReference type="GO" id="GO:0005634">
    <property type="term" value="C:nucleus"/>
    <property type="evidence" value="ECO:0007669"/>
    <property type="project" value="UniProtKB-SubCell"/>
</dbReference>
<dbReference type="SUPFAM" id="SSF68906">
    <property type="entry name" value="SAP domain"/>
    <property type="match status" value="1"/>
</dbReference>
<dbReference type="Pfam" id="PF02037">
    <property type="entry name" value="SAP"/>
    <property type="match status" value="1"/>
</dbReference>
<feature type="compositionally biased region" description="Polar residues" evidence="5">
    <location>
        <begin position="597"/>
        <end position="607"/>
    </location>
</feature>
<dbReference type="CDD" id="cd12417">
    <property type="entry name" value="RRM_SAFB_like"/>
    <property type="match status" value="1"/>
</dbReference>
<comment type="caution">
    <text evidence="8">The sequence shown here is derived from an EMBL/GenBank/DDBJ whole genome shotgun (WGS) entry which is preliminary data.</text>
</comment>
<dbReference type="InterPro" id="IPR051738">
    <property type="entry name" value="SAF_Modulators"/>
</dbReference>
<feature type="compositionally biased region" description="Basic and acidic residues" evidence="5">
    <location>
        <begin position="583"/>
        <end position="596"/>
    </location>
</feature>
<feature type="region of interest" description="Disordered" evidence="5">
    <location>
        <begin position="47"/>
        <end position="77"/>
    </location>
</feature>
<dbReference type="PROSITE" id="PS50102">
    <property type="entry name" value="RRM"/>
    <property type="match status" value="1"/>
</dbReference>
<feature type="domain" description="RRM" evidence="6">
    <location>
        <begin position="176"/>
        <end position="253"/>
    </location>
</feature>
<evidence type="ECO:0000256" key="3">
    <source>
        <dbReference type="ARBA" id="ARBA00023242"/>
    </source>
</evidence>
<feature type="compositionally biased region" description="Basic and acidic residues" evidence="5">
    <location>
        <begin position="667"/>
        <end position="690"/>
    </location>
</feature>
<keyword evidence="2 4" id="KW-0694">RNA-binding</keyword>
<evidence type="ECO:0000256" key="5">
    <source>
        <dbReference type="SAM" id="MobiDB-lite"/>
    </source>
</evidence>
<feature type="region of interest" description="Disordered" evidence="5">
    <location>
        <begin position="579"/>
        <end position="701"/>
    </location>
</feature>
<feature type="compositionally biased region" description="Polar residues" evidence="5">
    <location>
        <begin position="692"/>
        <end position="701"/>
    </location>
</feature>
<dbReference type="EMBL" id="SKCS01000298">
    <property type="protein sequence ID" value="TNN11331.1"/>
    <property type="molecule type" value="Genomic_DNA"/>
</dbReference>
<dbReference type="SMART" id="SM00360">
    <property type="entry name" value="RRM"/>
    <property type="match status" value="1"/>
</dbReference>
<evidence type="ECO:0000313" key="9">
    <source>
        <dbReference type="Proteomes" id="UP000311919"/>
    </source>
</evidence>
<dbReference type="InterPro" id="IPR012677">
    <property type="entry name" value="Nucleotide-bd_a/b_plait_sf"/>
</dbReference>
<evidence type="ECO:0000259" key="7">
    <source>
        <dbReference type="PROSITE" id="PS50800"/>
    </source>
</evidence>
<reference evidence="8 9" key="1">
    <citation type="submission" date="2019-03" db="EMBL/GenBank/DDBJ databases">
        <title>An improved genome assembly of the fluke Schistosoma japonicum.</title>
        <authorList>
            <person name="Hu W."/>
            <person name="Luo F."/>
            <person name="Yin M."/>
            <person name="Mo X."/>
            <person name="Sun C."/>
            <person name="Wu Q."/>
            <person name="Zhu B."/>
            <person name="Xiang M."/>
            <person name="Wang J."/>
            <person name="Wang Y."/>
            <person name="Zhang T."/>
            <person name="Xu B."/>
            <person name="Zheng H."/>
            <person name="Feng Z."/>
        </authorList>
    </citation>
    <scope>NUCLEOTIDE SEQUENCE [LARGE SCALE GENOMIC DNA]</scope>
    <source>
        <strain evidence="8">HuSjv2</strain>
        <tissue evidence="8">Worms</tissue>
    </source>
</reference>
<evidence type="ECO:0000259" key="6">
    <source>
        <dbReference type="PROSITE" id="PS50102"/>
    </source>
</evidence>
<dbReference type="InterPro" id="IPR036361">
    <property type="entry name" value="SAP_dom_sf"/>
</dbReference>
<dbReference type="InterPro" id="IPR035979">
    <property type="entry name" value="RBD_domain_sf"/>
</dbReference>
<dbReference type="PANTHER" id="PTHR15683">
    <property type="entry name" value="SCAFFOLD ATTACHMENT FACTOR B-RELATED"/>
    <property type="match status" value="1"/>
</dbReference>
<organism evidence="8 9">
    <name type="scientific">Schistosoma japonicum</name>
    <name type="common">Blood fluke</name>
    <dbReference type="NCBI Taxonomy" id="6182"/>
    <lineage>
        <taxon>Eukaryota</taxon>
        <taxon>Metazoa</taxon>
        <taxon>Spiralia</taxon>
        <taxon>Lophotrochozoa</taxon>
        <taxon>Platyhelminthes</taxon>
        <taxon>Trematoda</taxon>
        <taxon>Digenea</taxon>
        <taxon>Strigeidida</taxon>
        <taxon>Schistosomatoidea</taxon>
        <taxon>Schistosomatidae</taxon>
        <taxon>Schistosoma</taxon>
    </lineage>
</organism>
<feature type="compositionally biased region" description="Basic and acidic residues" evidence="5">
    <location>
        <begin position="611"/>
        <end position="622"/>
    </location>
</feature>
<dbReference type="SMART" id="SM00513">
    <property type="entry name" value="SAP"/>
    <property type="match status" value="1"/>
</dbReference>
<evidence type="ECO:0000256" key="4">
    <source>
        <dbReference type="PROSITE-ProRule" id="PRU00176"/>
    </source>
</evidence>
<sequence length="723" mass="83546">MEGRPISDLKVAELRKELEKRHKDKTGVKQVLLDRLKETLEKDGHDPQTFRFRIDDDGMKTDQESSDLSPVNGDGPGVEKVELTAKRHDLSEDVLNDEYVINEHPLPKKVTEETVPYVVQVGEQEEDLDYDLKFGNSDVAENGDSKNVLNQGEEFGIHENKPESSLVTQQVNESCRNLWISNLPKLVKAADLKQHFSKAGKVVSATVVMSTRTPGGCFGFIQMASAEDAASAARAYDLTDFGGSILRVEATERKAPIQSNKLGDKTSVLNKLKSASGVPDSRHTASRSLISRRRYIANRRRQLRRITINNAILRERQRRSDVLSADNRSHSIKKTAIEKRIHQLTRPKYRMSRDNLRPRVSLGLSSRHKSISQRQSTTRISINQRVQSLSQRRPSAVERRLHEPYGIHNSTSISRQLFLPNERRNSNFYPENDRRYLSPPSRLTSVDALSSKKLPAFRSNRLERNLRELHRSVGRDLREPYRPVERDVREPCRFPERDIRETCRPALPERKRHLQSPSRSYESSRFTRNTQSTIYAERNTFKSVCDGRSRQSHLVTRSGPDYVNYNDFDSRKVALGPRSDICSQERYRTHDSHQSEMRSNQLRSDPPTSRMRIENSRREYRAVSRSPPKSRDSTMMRPYPVSINFNRHRTETNRRSRSPPIFQSVQHRPEILEYGHRSEPRTSLQSERRSKVLSSPSQSFRPTNHAFFLSSAYENRNLGRRYQ</sequence>
<dbReference type="PROSITE" id="PS50800">
    <property type="entry name" value="SAP"/>
    <property type="match status" value="1"/>
</dbReference>
<dbReference type="SUPFAM" id="SSF54928">
    <property type="entry name" value="RNA-binding domain, RBD"/>
    <property type="match status" value="1"/>
</dbReference>
<dbReference type="Proteomes" id="UP000311919">
    <property type="component" value="Unassembled WGS sequence"/>
</dbReference>
<keyword evidence="9" id="KW-1185">Reference proteome</keyword>
<dbReference type="GO" id="GO:0006357">
    <property type="term" value="P:regulation of transcription by RNA polymerase II"/>
    <property type="evidence" value="ECO:0007669"/>
    <property type="project" value="TreeGrafter"/>
</dbReference>
<dbReference type="Gene3D" id="3.30.70.330">
    <property type="match status" value="1"/>
</dbReference>
<dbReference type="GO" id="GO:0050684">
    <property type="term" value="P:regulation of mRNA processing"/>
    <property type="evidence" value="ECO:0007669"/>
    <property type="project" value="TreeGrafter"/>
</dbReference>
<dbReference type="Pfam" id="PF00076">
    <property type="entry name" value="RRM_1"/>
    <property type="match status" value="1"/>
</dbReference>
<name>A0A4Z2D4C2_SCHJA</name>
<dbReference type="AlphaFoldDB" id="A0A4Z2D4C2"/>
<dbReference type="OrthoDB" id="79455at2759"/>
<dbReference type="GO" id="GO:0003723">
    <property type="term" value="F:RNA binding"/>
    <property type="evidence" value="ECO:0007669"/>
    <property type="project" value="UniProtKB-UniRule"/>
</dbReference>
<dbReference type="GO" id="GO:0043565">
    <property type="term" value="F:sequence-specific DNA binding"/>
    <property type="evidence" value="ECO:0007669"/>
    <property type="project" value="TreeGrafter"/>
</dbReference>
<dbReference type="InterPro" id="IPR000504">
    <property type="entry name" value="RRM_dom"/>
</dbReference>
<evidence type="ECO:0000313" key="8">
    <source>
        <dbReference type="EMBL" id="TNN11331.1"/>
    </source>
</evidence>